<sequence length="468" mass="51215">MKKAHENYQNKLNEITPKLIDAQKTGFDLDQATSELEKYINTDVATFLSDAANGTKHSLVLNALVTKVRTNVLGTIGSDLWTEDNAPAGIPTGDNKKPSTQLYAIVVGLAHQTAAWNNLKNAIKILTFNQSLILEAVNAVNVFALHLTTLVPLDVARLNAYLIVPSANVVKILTENQNYDSIAKTLENLSKGIDHFDKFLAKTGTDSLLQKLSDLENKVSDEPRKKKVTDLKVETEKLITKFDAFKVKWEKLRPLLWTKNDTTITYPLLDAATNLNQLIGLANHYGDVLQVVGQAQSLQTLVTQITTATKIIPNNPSQKTQETSLATILGKIVSDIHSLVTGFGKALNNFATESGWTGENKTKAEALAKLTTSSSSKTIKTGLIYTDLVGGATQTDGTNQPSDKLLFSTLSYNLSNLEDVTDKKLHDLLELLNKQLKPSDGSQTNRLNNHLAAIFNNGDVLSETEIHN</sequence>
<keyword evidence="2" id="KW-1185">Reference proteome</keyword>
<gene>
    <name evidence="1" type="ORF">J2Z62_000409</name>
</gene>
<protein>
    <submittedName>
        <fullName evidence="1">Uncharacterized protein</fullName>
    </submittedName>
</protein>
<dbReference type="Proteomes" id="UP001240643">
    <property type="component" value="Unassembled WGS sequence"/>
</dbReference>
<dbReference type="EMBL" id="JAUSWO010000001">
    <property type="protein sequence ID" value="MDQ0513971.1"/>
    <property type="molecule type" value="Genomic_DNA"/>
</dbReference>
<proteinExistence type="predicted"/>
<evidence type="ECO:0000313" key="1">
    <source>
        <dbReference type="EMBL" id="MDQ0513971.1"/>
    </source>
</evidence>
<name>A0ABU0LZ36_9BACT</name>
<reference evidence="1" key="1">
    <citation type="submission" date="2023-07" db="EMBL/GenBank/DDBJ databases">
        <title>Genomic Encyclopedia of Type Strains, Phase IV (KMG-IV): sequencing the most valuable type-strain genomes for metagenomic binning, comparative biology and taxonomic classification.</title>
        <authorList>
            <person name="Goeker M."/>
        </authorList>
    </citation>
    <scope>NUCLEOTIDE SEQUENCE [LARGE SCALE GENOMIC DNA]</scope>
    <source>
        <strain evidence="1">DSM 21204</strain>
    </source>
</reference>
<accession>A0ABU0LZ36</accession>
<organism evidence="1 2">
    <name type="scientific">Mycoplasmoides fastidiosum</name>
    <dbReference type="NCBI Taxonomy" id="92758"/>
    <lineage>
        <taxon>Bacteria</taxon>
        <taxon>Bacillati</taxon>
        <taxon>Mycoplasmatota</taxon>
        <taxon>Mycoplasmoidales</taxon>
        <taxon>Mycoplasmoidaceae</taxon>
        <taxon>Mycoplasmoides</taxon>
    </lineage>
</organism>
<evidence type="ECO:0000313" key="2">
    <source>
        <dbReference type="Proteomes" id="UP001240643"/>
    </source>
</evidence>
<comment type="caution">
    <text evidence="1">The sequence shown here is derived from an EMBL/GenBank/DDBJ whole genome shotgun (WGS) entry which is preliminary data.</text>
</comment>